<gene>
    <name evidence="4" type="ORF">GCM10022202_11000</name>
</gene>
<evidence type="ECO:0000256" key="1">
    <source>
        <dbReference type="ARBA" id="ARBA00008007"/>
    </source>
</evidence>
<dbReference type="InterPro" id="IPR051910">
    <property type="entry name" value="ComF/GntX_DNA_util-trans"/>
</dbReference>
<dbReference type="PANTHER" id="PTHR47505">
    <property type="entry name" value="DNA UTILIZATION PROTEIN YHGH"/>
    <property type="match status" value="1"/>
</dbReference>
<proteinExistence type="inferred from homology"/>
<accession>A0ABP7BAG8</accession>
<organism evidence="4 5">
    <name type="scientific">Microbacterium marinilacus</name>
    <dbReference type="NCBI Taxonomy" id="415209"/>
    <lineage>
        <taxon>Bacteria</taxon>
        <taxon>Bacillati</taxon>
        <taxon>Actinomycetota</taxon>
        <taxon>Actinomycetes</taxon>
        <taxon>Micrococcales</taxon>
        <taxon>Microbacteriaceae</taxon>
        <taxon>Microbacterium</taxon>
    </lineage>
</organism>
<dbReference type="Proteomes" id="UP001410795">
    <property type="component" value="Unassembled WGS sequence"/>
</dbReference>
<dbReference type="PANTHER" id="PTHR47505:SF1">
    <property type="entry name" value="DNA UTILIZATION PROTEIN YHGH"/>
    <property type="match status" value="1"/>
</dbReference>
<dbReference type="RefSeq" id="WP_221855364.1">
    <property type="nucleotide sequence ID" value="NZ_BAAAYV010000005.1"/>
</dbReference>
<reference evidence="5" key="1">
    <citation type="journal article" date="2019" name="Int. J. Syst. Evol. Microbiol.">
        <title>The Global Catalogue of Microorganisms (GCM) 10K type strain sequencing project: providing services to taxonomists for standard genome sequencing and annotation.</title>
        <authorList>
            <consortium name="The Broad Institute Genomics Platform"/>
            <consortium name="The Broad Institute Genome Sequencing Center for Infectious Disease"/>
            <person name="Wu L."/>
            <person name="Ma J."/>
        </authorList>
    </citation>
    <scope>NUCLEOTIDE SEQUENCE [LARGE SCALE GENOMIC DNA]</scope>
    <source>
        <strain evidence="5">JCM 16546</strain>
    </source>
</reference>
<dbReference type="GO" id="GO:0016757">
    <property type="term" value="F:glycosyltransferase activity"/>
    <property type="evidence" value="ECO:0007669"/>
    <property type="project" value="UniProtKB-KW"/>
</dbReference>
<keyword evidence="4" id="KW-0808">Transferase</keyword>
<evidence type="ECO:0000313" key="5">
    <source>
        <dbReference type="Proteomes" id="UP001410795"/>
    </source>
</evidence>
<comment type="similarity">
    <text evidence="1">Belongs to the ComF/GntX family.</text>
</comment>
<dbReference type="Gene3D" id="3.40.50.2020">
    <property type="match status" value="1"/>
</dbReference>
<protein>
    <submittedName>
        <fullName evidence="4">Phosphoribosyltransferase family protein</fullName>
    </submittedName>
</protein>
<feature type="compositionally biased region" description="Polar residues" evidence="2">
    <location>
        <begin position="223"/>
        <end position="233"/>
    </location>
</feature>
<feature type="domain" description="Phosphoribosyltransferase" evidence="3">
    <location>
        <begin position="123"/>
        <end position="217"/>
    </location>
</feature>
<dbReference type="Pfam" id="PF00156">
    <property type="entry name" value="Pribosyltran"/>
    <property type="match status" value="1"/>
</dbReference>
<keyword evidence="4" id="KW-0328">Glycosyltransferase</keyword>
<dbReference type="EMBL" id="BAAAYV010000005">
    <property type="protein sequence ID" value="GAA3652938.1"/>
    <property type="molecule type" value="Genomic_DNA"/>
</dbReference>
<feature type="region of interest" description="Disordered" evidence="2">
    <location>
        <begin position="214"/>
        <end position="233"/>
    </location>
</feature>
<evidence type="ECO:0000256" key="2">
    <source>
        <dbReference type="SAM" id="MobiDB-lite"/>
    </source>
</evidence>
<comment type="caution">
    <text evidence="4">The sequence shown here is derived from an EMBL/GenBank/DDBJ whole genome shotgun (WGS) entry which is preliminary data.</text>
</comment>
<sequence>MEDRSVAAWPRVLWDACAGALALLLPVRCAGCGLHAVAVCADCRAALAPAVSARDVAGMRVWSGLAFDGACAGAVRALKEHGRTDLARRLSPSLRDALRAAAAAAGCPVVPVPVPTSAAAMRRRGYRVPELVARRAGVRVARLLVVTRSTSDQRGLGRAERSRNVSGSMRARQSAAGLDVVLVDDVVTTGATLAEARRALEAAGARVRGAATIAATPLRRPATPSSPHAGNSA</sequence>
<keyword evidence="5" id="KW-1185">Reference proteome</keyword>
<name>A0ABP7BAG8_9MICO</name>
<dbReference type="InterPro" id="IPR000836">
    <property type="entry name" value="PRTase_dom"/>
</dbReference>
<evidence type="ECO:0000259" key="3">
    <source>
        <dbReference type="Pfam" id="PF00156"/>
    </source>
</evidence>
<dbReference type="InterPro" id="IPR029057">
    <property type="entry name" value="PRTase-like"/>
</dbReference>
<dbReference type="SUPFAM" id="SSF53271">
    <property type="entry name" value="PRTase-like"/>
    <property type="match status" value="1"/>
</dbReference>
<evidence type="ECO:0000313" key="4">
    <source>
        <dbReference type="EMBL" id="GAA3652938.1"/>
    </source>
</evidence>